<dbReference type="SUPFAM" id="SSF51905">
    <property type="entry name" value="FAD/NAD(P)-binding domain"/>
    <property type="match status" value="1"/>
</dbReference>
<dbReference type="EC" id="1.4.3.-" evidence="6"/>
<dbReference type="InterPro" id="IPR001613">
    <property type="entry name" value="Flavin_amine_oxidase"/>
</dbReference>
<dbReference type="Proteomes" id="UP000235786">
    <property type="component" value="Unassembled WGS sequence"/>
</dbReference>
<name>A0A2J6R8J3_HYAVF</name>
<gene>
    <name evidence="8" type="ORF">L207DRAFT_638318</name>
</gene>
<reference evidence="8 9" key="1">
    <citation type="submission" date="2016-04" db="EMBL/GenBank/DDBJ databases">
        <title>A degradative enzymes factory behind the ericoid mycorrhizal symbiosis.</title>
        <authorList>
            <consortium name="DOE Joint Genome Institute"/>
            <person name="Martino E."/>
            <person name="Morin E."/>
            <person name="Grelet G."/>
            <person name="Kuo A."/>
            <person name="Kohler A."/>
            <person name="Daghino S."/>
            <person name="Barry K."/>
            <person name="Choi C."/>
            <person name="Cichocki N."/>
            <person name="Clum A."/>
            <person name="Copeland A."/>
            <person name="Hainaut M."/>
            <person name="Haridas S."/>
            <person name="Labutti K."/>
            <person name="Lindquist E."/>
            <person name="Lipzen A."/>
            <person name="Khouja H.-R."/>
            <person name="Murat C."/>
            <person name="Ohm R."/>
            <person name="Olson A."/>
            <person name="Spatafora J."/>
            <person name="Veneault-Fourrey C."/>
            <person name="Henrissat B."/>
            <person name="Grigoriev I."/>
            <person name="Martin F."/>
            <person name="Perotto S."/>
        </authorList>
    </citation>
    <scope>NUCLEOTIDE SEQUENCE [LARGE SCALE GENOMIC DNA]</scope>
    <source>
        <strain evidence="8 9">F</strain>
    </source>
</reference>
<feature type="domain" description="Amine oxidase" evidence="7">
    <location>
        <begin position="74"/>
        <end position="294"/>
    </location>
</feature>
<dbReference type="PANTHER" id="PTHR43563">
    <property type="entry name" value="AMINE OXIDASE"/>
    <property type="match status" value="1"/>
</dbReference>
<feature type="binding site" evidence="5">
    <location>
        <position position="410"/>
    </location>
    <ligand>
        <name>FAD</name>
        <dbReference type="ChEBI" id="CHEBI:57692"/>
    </ligand>
</feature>
<dbReference type="Pfam" id="PF01593">
    <property type="entry name" value="Amino_oxidase"/>
    <property type="match status" value="2"/>
</dbReference>
<proteinExistence type="inferred from homology"/>
<keyword evidence="3 6" id="KW-0560">Oxidoreductase</keyword>
<evidence type="ECO:0000313" key="8">
    <source>
        <dbReference type="EMBL" id="PMD34820.1"/>
    </source>
</evidence>
<feature type="binding site" evidence="5">
    <location>
        <position position="323"/>
    </location>
    <ligand>
        <name>substrate</name>
    </ligand>
</feature>
<feature type="domain" description="Amine oxidase" evidence="7">
    <location>
        <begin position="306"/>
        <end position="434"/>
    </location>
</feature>
<dbReference type="Gene3D" id="3.50.50.60">
    <property type="entry name" value="FAD/NAD(P)-binding domain"/>
    <property type="match status" value="2"/>
</dbReference>
<dbReference type="InterPro" id="IPR036188">
    <property type="entry name" value="FAD/NAD-bd_sf"/>
</dbReference>
<accession>A0A2J6R8J3</accession>
<evidence type="ECO:0000313" key="9">
    <source>
        <dbReference type="Proteomes" id="UP000235786"/>
    </source>
</evidence>
<sequence>MQDSNTQNRTSEFDFRILMWDKMKMISEETSEAVKALRKREYGHSYTSSDDSCSKVSFLLYQTLCLSQLLPQLAKDRVGGKTLSQPLASGKEVVDLGAAWLNEVTQPKIFALAKKYGYETVVQTSKGDGIVEDTSGNIQRVAQDQLLNLSPATLQAMGMITSILETEAAKLDLRDLPISPFDKLTVSDFLKQKGAVEDAYTYFETIVKGLLGIDAIELSLFFYLDYIQSGGSLGELMSERSDGAQYQRLRQGMQSIFRGMAGDLQPGSLFLESPVSHIQHENSSTCTVTTQKGKISFVSLTGVVSFSYDTSVEADGQYSITCFIVGGTGRKWSVLSPTKRRQTVLNQITAMVGDEHGHRVYETEEIIEDEWIKEQWRKGAPSPVMGPNLLNKYADVLRAPCGSLHFVGTETAYEWKGYMDGAISAGARGAGEVIDALRKSAAR</sequence>
<comment type="similarity">
    <text evidence="2 6">Belongs to the flavin monoamine oxidase family.</text>
</comment>
<dbReference type="InterPro" id="IPR002937">
    <property type="entry name" value="Amino_oxidase"/>
</dbReference>
<dbReference type="InterPro" id="IPR050703">
    <property type="entry name" value="Flavin_MAO"/>
</dbReference>
<dbReference type="STRING" id="1149755.A0A2J6R8J3"/>
<keyword evidence="9" id="KW-1185">Reference proteome</keyword>
<protein>
    <recommendedName>
        <fullName evidence="6">Amine oxidase</fullName>
        <ecNumber evidence="6">1.4.3.-</ecNumber>
    </recommendedName>
</protein>
<dbReference type="PRINTS" id="PR00757">
    <property type="entry name" value="AMINEOXDASEF"/>
</dbReference>
<comment type="catalytic activity">
    <reaction evidence="4">
        <text>a secondary aliphatic amine + O2 + H2O = a primary amine + an aldehyde + H2O2</text>
        <dbReference type="Rhea" id="RHEA:26414"/>
        <dbReference type="ChEBI" id="CHEBI:15377"/>
        <dbReference type="ChEBI" id="CHEBI:15379"/>
        <dbReference type="ChEBI" id="CHEBI:16240"/>
        <dbReference type="ChEBI" id="CHEBI:17478"/>
        <dbReference type="ChEBI" id="CHEBI:58855"/>
        <dbReference type="ChEBI" id="CHEBI:65296"/>
        <dbReference type="EC" id="1.4.3.4"/>
    </reaction>
</comment>
<keyword evidence="6" id="KW-0274">FAD</keyword>
<evidence type="ECO:0000256" key="6">
    <source>
        <dbReference type="RuleBase" id="RU362067"/>
    </source>
</evidence>
<comment type="cofactor">
    <cofactor evidence="1 6">
        <name>FAD</name>
        <dbReference type="ChEBI" id="CHEBI:57692"/>
    </cofactor>
</comment>
<evidence type="ECO:0000259" key="7">
    <source>
        <dbReference type="Pfam" id="PF01593"/>
    </source>
</evidence>
<dbReference type="AlphaFoldDB" id="A0A2J6R8J3"/>
<dbReference type="GO" id="GO:0097621">
    <property type="term" value="F:monoamine oxidase activity"/>
    <property type="evidence" value="ECO:0007669"/>
    <property type="project" value="UniProtKB-EC"/>
</dbReference>
<keyword evidence="6" id="KW-0285">Flavoprotein</keyword>
<dbReference type="PANTHER" id="PTHR43563:SF14">
    <property type="entry name" value="AMINE OXIDASE"/>
    <property type="match status" value="1"/>
</dbReference>
<evidence type="ECO:0000256" key="1">
    <source>
        <dbReference type="ARBA" id="ARBA00001974"/>
    </source>
</evidence>
<evidence type="ECO:0000256" key="3">
    <source>
        <dbReference type="ARBA" id="ARBA00023002"/>
    </source>
</evidence>
<dbReference type="OrthoDB" id="5046242at2759"/>
<organism evidence="8 9">
    <name type="scientific">Hyaloscypha variabilis (strain UAMH 11265 / GT02V1 / F)</name>
    <name type="common">Meliniomyces variabilis</name>
    <dbReference type="NCBI Taxonomy" id="1149755"/>
    <lineage>
        <taxon>Eukaryota</taxon>
        <taxon>Fungi</taxon>
        <taxon>Dikarya</taxon>
        <taxon>Ascomycota</taxon>
        <taxon>Pezizomycotina</taxon>
        <taxon>Leotiomycetes</taxon>
        <taxon>Helotiales</taxon>
        <taxon>Hyaloscyphaceae</taxon>
        <taxon>Hyaloscypha</taxon>
        <taxon>Hyaloscypha variabilis</taxon>
    </lineage>
</organism>
<dbReference type="EMBL" id="KZ613953">
    <property type="protein sequence ID" value="PMD34820.1"/>
    <property type="molecule type" value="Genomic_DNA"/>
</dbReference>
<evidence type="ECO:0000256" key="5">
    <source>
        <dbReference type="PIRSR" id="PIRSR601613-1"/>
    </source>
</evidence>
<evidence type="ECO:0000256" key="2">
    <source>
        <dbReference type="ARBA" id="ARBA00005995"/>
    </source>
</evidence>
<feature type="binding site" evidence="5">
    <location>
        <position position="275"/>
    </location>
    <ligand>
        <name>FAD</name>
        <dbReference type="ChEBI" id="CHEBI:57692"/>
    </ligand>
</feature>
<evidence type="ECO:0000256" key="4">
    <source>
        <dbReference type="ARBA" id="ARBA00048448"/>
    </source>
</evidence>